<protein>
    <submittedName>
        <fullName evidence="2">Uncharacterized protein</fullName>
    </submittedName>
</protein>
<evidence type="ECO:0000313" key="2">
    <source>
        <dbReference type="EMBL" id="CAI8601301.1"/>
    </source>
</evidence>
<accession>A0AAV0ZS85</accession>
<organism evidence="2 3">
    <name type="scientific">Vicia faba</name>
    <name type="common">Broad bean</name>
    <name type="synonym">Faba vulgaris</name>
    <dbReference type="NCBI Taxonomy" id="3906"/>
    <lineage>
        <taxon>Eukaryota</taxon>
        <taxon>Viridiplantae</taxon>
        <taxon>Streptophyta</taxon>
        <taxon>Embryophyta</taxon>
        <taxon>Tracheophyta</taxon>
        <taxon>Spermatophyta</taxon>
        <taxon>Magnoliopsida</taxon>
        <taxon>eudicotyledons</taxon>
        <taxon>Gunneridae</taxon>
        <taxon>Pentapetalae</taxon>
        <taxon>rosids</taxon>
        <taxon>fabids</taxon>
        <taxon>Fabales</taxon>
        <taxon>Fabaceae</taxon>
        <taxon>Papilionoideae</taxon>
        <taxon>50 kb inversion clade</taxon>
        <taxon>NPAAA clade</taxon>
        <taxon>Hologalegina</taxon>
        <taxon>IRL clade</taxon>
        <taxon>Fabeae</taxon>
        <taxon>Vicia</taxon>
    </lineage>
</organism>
<keyword evidence="1" id="KW-0472">Membrane</keyword>
<sequence>MHIFLGSSLGSSLFCICIFSAYCFDLYISVSRFYLFLFVYQIVPITLFFMLPTLCLFLNLQYQAFRTHKLYSIKDSDRYIIFGILLISNRNSFYLSYCPNGSWNKYIIGSQRQKRFGVHDCPLMMFDI</sequence>
<feature type="transmembrane region" description="Helical" evidence="1">
    <location>
        <begin position="33"/>
        <end position="58"/>
    </location>
</feature>
<dbReference type="EMBL" id="OX451737">
    <property type="protein sequence ID" value="CAI8601301.1"/>
    <property type="molecule type" value="Genomic_DNA"/>
</dbReference>
<proteinExistence type="predicted"/>
<keyword evidence="3" id="KW-1185">Reference proteome</keyword>
<gene>
    <name evidence="2" type="ORF">VFH_II265880</name>
</gene>
<evidence type="ECO:0000313" key="3">
    <source>
        <dbReference type="Proteomes" id="UP001157006"/>
    </source>
</evidence>
<name>A0AAV0ZS85_VICFA</name>
<reference evidence="2 3" key="1">
    <citation type="submission" date="2023-01" db="EMBL/GenBank/DDBJ databases">
        <authorList>
            <person name="Kreplak J."/>
        </authorList>
    </citation>
    <scope>NUCLEOTIDE SEQUENCE [LARGE SCALE GENOMIC DNA]</scope>
</reference>
<evidence type="ECO:0000256" key="1">
    <source>
        <dbReference type="SAM" id="Phobius"/>
    </source>
</evidence>
<dbReference type="AlphaFoldDB" id="A0AAV0ZS85"/>
<keyword evidence="1" id="KW-0812">Transmembrane</keyword>
<keyword evidence="1" id="KW-1133">Transmembrane helix</keyword>
<dbReference type="Proteomes" id="UP001157006">
    <property type="component" value="Chromosome 2"/>
</dbReference>